<dbReference type="RefSeq" id="WP_373322543.1">
    <property type="nucleotide sequence ID" value="NZ_BPQG01000044.1"/>
</dbReference>
<keyword evidence="4 7" id="KW-1133">Transmembrane helix</keyword>
<protein>
    <recommendedName>
        <fullName evidence="10">Oligopeptide transporter, OPT family</fullName>
    </recommendedName>
</protein>
<keyword evidence="5 7" id="KW-0472">Membrane</keyword>
<evidence type="ECO:0000256" key="7">
    <source>
        <dbReference type="SAM" id="Phobius"/>
    </source>
</evidence>
<feature type="transmembrane region" description="Helical" evidence="7">
    <location>
        <begin position="124"/>
        <end position="144"/>
    </location>
</feature>
<feature type="transmembrane region" description="Helical" evidence="7">
    <location>
        <begin position="401"/>
        <end position="420"/>
    </location>
</feature>
<comment type="caution">
    <text evidence="8">The sequence shown here is derived from an EMBL/GenBank/DDBJ whole genome shotgun (WGS) entry which is preliminary data.</text>
</comment>
<evidence type="ECO:0000256" key="4">
    <source>
        <dbReference type="ARBA" id="ARBA00022989"/>
    </source>
</evidence>
<dbReference type="InterPro" id="IPR004813">
    <property type="entry name" value="OPT"/>
</dbReference>
<evidence type="ECO:0000313" key="9">
    <source>
        <dbReference type="Proteomes" id="UP001055117"/>
    </source>
</evidence>
<evidence type="ECO:0000256" key="2">
    <source>
        <dbReference type="ARBA" id="ARBA00022448"/>
    </source>
</evidence>
<feature type="region of interest" description="Disordered" evidence="6">
    <location>
        <begin position="1"/>
        <end position="30"/>
    </location>
</feature>
<gene>
    <name evidence="8" type="ORF">AFCDBAGC_2932</name>
</gene>
<feature type="transmembrane region" description="Helical" evidence="7">
    <location>
        <begin position="99"/>
        <end position="118"/>
    </location>
</feature>
<evidence type="ECO:0000256" key="3">
    <source>
        <dbReference type="ARBA" id="ARBA00022692"/>
    </source>
</evidence>
<feature type="transmembrane region" description="Helical" evidence="7">
    <location>
        <begin position="214"/>
        <end position="233"/>
    </location>
</feature>
<feature type="transmembrane region" description="Helical" evidence="7">
    <location>
        <begin position="365"/>
        <end position="394"/>
    </location>
</feature>
<organism evidence="8 9">
    <name type="scientific">Methylobacterium cerastii</name>
    <dbReference type="NCBI Taxonomy" id="932741"/>
    <lineage>
        <taxon>Bacteria</taxon>
        <taxon>Pseudomonadati</taxon>
        <taxon>Pseudomonadota</taxon>
        <taxon>Alphaproteobacteria</taxon>
        <taxon>Hyphomicrobiales</taxon>
        <taxon>Methylobacteriaceae</taxon>
        <taxon>Methylobacterium</taxon>
    </lineage>
</organism>
<dbReference type="PANTHER" id="PTHR31645:SF0">
    <property type="entry name" value="OLIGOPEPTIDE TRANSPORTER YGL114W-RELATED"/>
    <property type="match status" value="1"/>
</dbReference>
<dbReference type="PANTHER" id="PTHR31645">
    <property type="entry name" value="OLIGOPEPTIDE TRANSPORTER YGL114W-RELATED"/>
    <property type="match status" value="1"/>
</dbReference>
<dbReference type="EMBL" id="BPQG01000044">
    <property type="protein sequence ID" value="GJD45063.1"/>
    <property type="molecule type" value="Genomic_DNA"/>
</dbReference>
<feature type="transmembrane region" description="Helical" evidence="7">
    <location>
        <begin position="472"/>
        <end position="493"/>
    </location>
</feature>
<feature type="transmembrane region" description="Helical" evidence="7">
    <location>
        <begin position="537"/>
        <end position="555"/>
    </location>
</feature>
<keyword evidence="3 7" id="KW-0812">Transmembrane</keyword>
<reference evidence="8 9" key="1">
    <citation type="journal article" date="2021" name="Front. Microbiol.">
        <title>Comprehensive Comparative Genomics and Phenotyping of Methylobacterium Species.</title>
        <authorList>
            <person name="Alessa O."/>
            <person name="Ogura Y."/>
            <person name="Fujitani Y."/>
            <person name="Takami H."/>
            <person name="Hayashi T."/>
            <person name="Sahin N."/>
            <person name="Tani A."/>
        </authorList>
    </citation>
    <scope>NUCLEOTIDE SEQUENCE [LARGE SCALE GENOMIC DNA]</scope>
    <source>
        <strain evidence="8 9">DSM 23679</strain>
    </source>
</reference>
<evidence type="ECO:0000256" key="5">
    <source>
        <dbReference type="ARBA" id="ARBA00023136"/>
    </source>
</evidence>
<dbReference type="InterPro" id="IPR045035">
    <property type="entry name" value="YSL-like"/>
</dbReference>
<evidence type="ECO:0000256" key="1">
    <source>
        <dbReference type="ARBA" id="ARBA00004141"/>
    </source>
</evidence>
<feature type="transmembrane region" description="Helical" evidence="7">
    <location>
        <begin position="34"/>
        <end position="56"/>
    </location>
</feature>
<accession>A0ABQ4QIH0</accession>
<feature type="transmembrane region" description="Helical" evidence="7">
    <location>
        <begin position="658"/>
        <end position="677"/>
    </location>
</feature>
<comment type="subcellular location">
    <subcellularLocation>
        <location evidence="1">Membrane</location>
        <topology evidence="1">Multi-pass membrane protein</topology>
    </subcellularLocation>
</comment>
<name>A0ABQ4QIH0_9HYPH</name>
<dbReference type="NCBIfam" id="TIGR00728">
    <property type="entry name" value="OPT_sfam"/>
    <property type="match status" value="1"/>
</dbReference>
<feature type="transmembrane region" description="Helical" evidence="7">
    <location>
        <begin position="618"/>
        <end position="638"/>
    </location>
</feature>
<dbReference type="InterPro" id="IPR004814">
    <property type="entry name" value="Oligopep_transpt"/>
</dbReference>
<feature type="transmembrane region" description="Helical" evidence="7">
    <location>
        <begin position="567"/>
        <end position="590"/>
    </location>
</feature>
<feature type="transmembrane region" description="Helical" evidence="7">
    <location>
        <begin position="432"/>
        <end position="451"/>
    </location>
</feature>
<evidence type="ECO:0000256" key="6">
    <source>
        <dbReference type="SAM" id="MobiDB-lite"/>
    </source>
</evidence>
<evidence type="ECO:0000313" key="8">
    <source>
        <dbReference type="EMBL" id="GJD45063.1"/>
    </source>
</evidence>
<keyword evidence="2" id="KW-0813">Transport</keyword>
<proteinExistence type="predicted"/>
<feature type="transmembrane region" description="Helical" evidence="7">
    <location>
        <begin position="68"/>
        <end position="87"/>
    </location>
</feature>
<keyword evidence="9" id="KW-1185">Reference proteome</keyword>
<dbReference type="Proteomes" id="UP001055117">
    <property type="component" value="Unassembled WGS sequence"/>
</dbReference>
<dbReference type="NCBIfam" id="TIGR00733">
    <property type="entry name" value="OPT family oligopeptide transporter"/>
    <property type="match status" value="1"/>
</dbReference>
<evidence type="ECO:0008006" key="10">
    <source>
        <dbReference type="Google" id="ProtNLM"/>
    </source>
</evidence>
<dbReference type="Pfam" id="PF03169">
    <property type="entry name" value="OPT"/>
    <property type="match status" value="1"/>
</dbReference>
<feature type="transmembrane region" description="Helical" evidence="7">
    <location>
        <begin position="181"/>
        <end position="202"/>
    </location>
</feature>
<feature type="transmembrane region" description="Helical" evidence="7">
    <location>
        <begin position="240"/>
        <end position="261"/>
    </location>
</feature>
<feature type="transmembrane region" description="Helical" evidence="7">
    <location>
        <begin position="332"/>
        <end position="353"/>
    </location>
</feature>
<feature type="compositionally biased region" description="Polar residues" evidence="6">
    <location>
        <begin position="1"/>
        <end position="11"/>
    </location>
</feature>
<sequence>MDARNQITRASGQAPLEAKASEAGSSDGPRPREITLRGIVLGAAITVVFIAANVYMGLKTGMTFSSSIPAAMISMGCLRLLGGSNILENNIVQTQASAAGTLCNVILILPGLVLIGHWHGFPFWQTSAVCGLGGLLGVAFSIPLRRALVTSAGLPYPEGVAAAEVLRTGEGAAGARGLRDLLAAAAGAGAIGLATTGFRVLADGVHGTLAAGGAVFRLGTGFSLALVGVGYLVGIGACLALLTGVAIAWGVAVPLLTALGQGEGATHAEMAEAVWSGQVRLIGAGIIAVGGLWTVGSLARPVLGSVATALASARKDGSGLPGRDHPRGERDLPITWVGGALLALTVPLAWLFANFASGAELGGSLPVLVVAATVFAVLFGFLMAATCGYLAGLLGSSSSPISGIGILTAMAAAVLLPLLIGRSAGPEGDRFVIAMALLVAAVIVTMASIANDNLQDLKTGQLVDATPWRQQAVLVVGVAVGAAVVAPLLSLLYEAYGFVGSLPREGMDAANAMPAPQAALTSQIAAGIVHGTLPWRMVLVGAGLGAVLVAVEAWLRRRGLTFPALTVGIGMYLPLSVEMTIAVGGVLGWLAERRLRRRAEAQGDDADKATEAARRRGVLLASGFLVGESFVGVILAVADTLAGRSAALALVGPDFASYATWMGLAVFAGGLAVFYRLTGRAEPDEAVA</sequence>